<dbReference type="RefSeq" id="WP_106610203.1">
    <property type="nucleotide sequence ID" value="NZ_PYGJ01000019.1"/>
</dbReference>
<dbReference type="EMBL" id="PYGJ01000019">
    <property type="protein sequence ID" value="PSL17289.1"/>
    <property type="molecule type" value="Genomic_DNA"/>
</dbReference>
<feature type="signal peptide" evidence="1">
    <location>
        <begin position="1"/>
        <end position="16"/>
    </location>
</feature>
<gene>
    <name evidence="2" type="ORF">CLV88_11960</name>
</gene>
<reference evidence="2 3" key="1">
    <citation type="submission" date="2018-03" db="EMBL/GenBank/DDBJ databases">
        <title>Genomic Encyclopedia of Archaeal and Bacterial Type Strains, Phase II (KMG-II): from individual species to whole genera.</title>
        <authorList>
            <person name="Goeker M."/>
        </authorList>
    </citation>
    <scope>NUCLEOTIDE SEQUENCE [LARGE SCALE GENOMIC DNA]</scope>
    <source>
        <strain evidence="2 3">DSM 100673</strain>
    </source>
</reference>
<evidence type="ECO:0000313" key="3">
    <source>
        <dbReference type="Proteomes" id="UP000240418"/>
    </source>
</evidence>
<name>A0A2P8F6F1_9RHOB</name>
<dbReference type="Proteomes" id="UP000240418">
    <property type="component" value="Unassembled WGS sequence"/>
</dbReference>
<evidence type="ECO:0000313" key="2">
    <source>
        <dbReference type="EMBL" id="PSL17289.1"/>
    </source>
</evidence>
<accession>A0A2P8F6F1</accession>
<protein>
    <recommendedName>
        <fullName evidence="4">Lipoprotein</fullName>
    </recommendedName>
</protein>
<organism evidence="2 3">
    <name type="scientific">Shimia abyssi</name>
    <dbReference type="NCBI Taxonomy" id="1662395"/>
    <lineage>
        <taxon>Bacteria</taxon>
        <taxon>Pseudomonadati</taxon>
        <taxon>Pseudomonadota</taxon>
        <taxon>Alphaproteobacteria</taxon>
        <taxon>Rhodobacterales</taxon>
        <taxon>Roseobacteraceae</taxon>
    </lineage>
</organism>
<proteinExistence type="predicted"/>
<sequence length="169" mass="17533">MRIALTALLTATLALSACQSRLNPVNWFGSDEAAVREVAETGEVNPLIPSEETGGLFAKGPAAPYGGTPIYNVKSMEVLRVPEGALITATGVATVHGVFDVRLLARNNGRPVSGVLTYDLLGLHPSGAPGGGSEQSREVTAAVVATNQELAGVRTIVVQSATNARQSRR</sequence>
<dbReference type="PROSITE" id="PS51257">
    <property type="entry name" value="PROKAR_LIPOPROTEIN"/>
    <property type="match status" value="1"/>
</dbReference>
<evidence type="ECO:0008006" key="4">
    <source>
        <dbReference type="Google" id="ProtNLM"/>
    </source>
</evidence>
<dbReference type="AlphaFoldDB" id="A0A2P8F6F1"/>
<dbReference type="OrthoDB" id="7773807at2"/>
<keyword evidence="1" id="KW-0732">Signal</keyword>
<evidence type="ECO:0000256" key="1">
    <source>
        <dbReference type="SAM" id="SignalP"/>
    </source>
</evidence>
<comment type="caution">
    <text evidence="2">The sequence shown here is derived from an EMBL/GenBank/DDBJ whole genome shotgun (WGS) entry which is preliminary data.</text>
</comment>
<keyword evidence="3" id="KW-1185">Reference proteome</keyword>
<feature type="chain" id="PRO_5015119978" description="Lipoprotein" evidence="1">
    <location>
        <begin position="17"/>
        <end position="169"/>
    </location>
</feature>